<sequence>MLDLLFQIPKYYKLEYELDHKIGRIISENLKIFLEFRLINKKFNIIIGKQIKEYIKYDKLKHLNIYSPNLELLEYFLYSNEFYNPFDNGCIFVPYIIENICTLNVKYLDLFKLKLEIECTIKDDLYFNKYIKYNKFKQNDLNIKIIKKWEIISEQKSLIFFKIRQLIAFKWENQECKIMYVWDTLRKFKNKLLKILRFEYNKWCKYKKIKQKYAFNKYIYLKRCRTFECLCLGDIIMEHYDDNSF</sequence>
<organism evidence="1">
    <name type="scientific">Pithovirus LCDPAC02</name>
    <dbReference type="NCBI Taxonomy" id="2506601"/>
    <lineage>
        <taxon>Viruses</taxon>
        <taxon>Pithoviruses</taxon>
    </lineage>
</organism>
<reference evidence="1" key="1">
    <citation type="journal article" date="2019" name="MBio">
        <title>Virus Genomes from Deep Sea Sediments Expand the Ocean Megavirome and Support Independent Origins of Viral Gigantism.</title>
        <authorList>
            <person name="Backstrom D."/>
            <person name="Yutin N."/>
            <person name="Jorgensen S.L."/>
            <person name="Dharamshi J."/>
            <person name="Homa F."/>
            <person name="Zaremba-Niedwiedzka K."/>
            <person name="Spang A."/>
            <person name="Wolf Y.I."/>
            <person name="Koonin E.V."/>
            <person name="Ettema T.J."/>
        </authorList>
    </citation>
    <scope>NUCLEOTIDE SEQUENCE</scope>
</reference>
<accession>A0A481YR15</accession>
<protein>
    <submittedName>
        <fullName evidence="1">Uncharacterized protein</fullName>
    </submittedName>
</protein>
<gene>
    <name evidence="1" type="ORF">LCDPAC02_00750</name>
</gene>
<proteinExistence type="predicted"/>
<evidence type="ECO:0000313" key="1">
    <source>
        <dbReference type="EMBL" id="QBK84876.1"/>
    </source>
</evidence>
<name>A0A481YR15_9VIRU</name>
<dbReference type="EMBL" id="MK500299">
    <property type="protein sequence ID" value="QBK84876.1"/>
    <property type="molecule type" value="Genomic_DNA"/>
</dbReference>